<sequence length="155" mass="16944">MLLSYRVPREPSSPRIAIWRKLRQLGVAQLGDGVVALPADARTREQLEWVAEDAVQAGGSAVVWLARPTTAAQERQLAGGMAAARAVEYAAIRQEAEAAAGLADTERASMVRRLRAELRRIGRRDYFPPAERDAAVTAVQALALAREQEQAEERS</sequence>
<keyword evidence="3" id="KW-1185">Reference proteome</keyword>
<accession>A0ABX8R6I5</accession>
<evidence type="ECO:0000259" key="1">
    <source>
        <dbReference type="Pfam" id="PF20229"/>
    </source>
</evidence>
<proteinExistence type="predicted"/>
<protein>
    <submittedName>
        <fullName evidence="2">Chromate resistance protein</fullName>
    </submittedName>
</protein>
<feature type="domain" description="ChrB N-terminal" evidence="1">
    <location>
        <begin position="15"/>
        <end position="96"/>
    </location>
</feature>
<dbReference type="Proteomes" id="UP001049518">
    <property type="component" value="Chromosome"/>
</dbReference>
<evidence type="ECO:0000313" key="2">
    <source>
        <dbReference type="EMBL" id="QXJ26433.1"/>
    </source>
</evidence>
<dbReference type="EMBL" id="CP059572">
    <property type="protein sequence ID" value="QXJ26433.1"/>
    <property type="molecule type" value="Genomic_DNA"/>
</dbReference>
<dbReference type="Pfam" id="PF20229">
    <property type="entry name" value="ChrB_N"/>
    <property type="match status" value="1"/>
</dbReference>
<reference evidence="2" key="1">
    <citation type="submission" date="2020-07" db="EMBL/GenBank/DDBJ databases">
        <authorList>
            <person name="Tarantini F.S."/>
            <person name="Hong K.W."/>
            <person name="Chan K.G."/>
        </authorList>
    </citation>
    <scope>NUCLEOTIDE SEQUENCE</scope>
    <source>
        <strain evidence="2">32-07</strain>
    </source>
</reference>
<gene>
    <name evidence="2" type="ORF">AGRA3207_001998</name>
</gene>
<dbReference type="InterPro" id="IPR046858">
    <property type="entry name" value="ChrB_N"/>
</dbReference>
<organism evidence="2 3">
    <name type="scientific">Actinomadura graeca</name>
    <dbReference type="NCBI Taxonomy" id="2750812"/>
    <lineage>
        <taxon>Bacteria</taxon>
        <taxon>Bacillati</taxon>
        <taxon>Actinomycetota</taxon>
        <taxon>Actinomycetes</taxon>
        <taxon>Streptosporangiales</taxon>
        <taxon>Thermomonosporaceae</taxon>
        <taxon>Actinomadura</taxon>
    </lineage>
</organism>
<name>A0ABX8R6I5_9ACTN</name>
<evidence type="ECO:0000313" key="3">
    <source>
        <dbReference type="Proteomes" id="UP001049518"/>
    </source>
</evidence>